<reference evidence="2 3" key="1">
    <citation type="submission" date="2024-05" db="EMBL/GenBank/DDBJ databases">
        <title>Genome sequencing and assembly of Indian major carp, Cirrhinus mrigala (Hamilton, 1822).</title>
        <authorList>
            <person name="Mohindra V."/>
            <person name="Chowdhury L.M."/>
            <person name="Lal K."/>
            <person name="Jena J.K."/>
        </authorList>
    </citation>
    <scope>NUCLEOTIDE SEQUENCE [LARGE SCALE GENOMIC DNA]</scope>
    <source>
        <strain evidence="2">CM1030</strain>
        <tissue evidence="2">Blood</tissue>
    </source>
</reference>
<evidence type="ECO:0000313" key="3">
    <source>
        <dbReference type="Proteomes" id="UP001529510"/>
    </source>
</evidence>
<feature type="non-terminal residue" evidence="2">
    <location>
        <position position="1"/>
    </location>
</feature>
<keyword evidence="1" id="KW-0472">Membrane</keyword>
<evidence type="ECO:0000313" key="2">
    <source>
        <dbReference type="EMBL" id="KAL0174773.1"/>
    </source>
</evidence>
<dbReference type="Proteomes" id="UP001529510">
    <property type="component" value="Unassembled WGS sequence"/>
</dbReference>
<name>A0ABD0PL37_CIRMR</name>
<proteinExistence type="predicted"/>
<keyword evidence="1" id="KW-1133">Transmembrane helix</keyword>
<dbReference type="EMBL" id="JAMKFB020000015">
    <property type="protein sequence ID" value="KAL0174773.1"/>
    <property type="molecule type" value="Genomic_DNA"/>
</dbReference>
<comment type="caution">
    <text evidence="2">The sequence shown here is derived from an EMBL/GenBank/DDBJ whole genome shotgun (WGS) entry which is preliminary data.</text>
</comment>
<dbReference type="InterPro" id="IPR013783">
    <property type="entry name" value="Ig-like_fold"/>
</dbReference>
<feature type="transmembrane region" description="Helical" evidence="1">
    <location>
        <begin position="92"/>
        <end position="114"/>
    </location>
</feature>
<organism evidence="2 3">
    <name type="scientific">Cirrhinus mrigala</name>
    <name type="common">Mrigala</name>
    <dbReference type="NCBI Taxonomy" id="683832"/>
    <lineage>
        <taxon>Eukaryota</taxon>
        <taxon>Metazoa</taxon>
        <taxon>Chordata</taxon>
        <taxon>Craniata</taxon>
        <taxon>Vertebrata</taxon>
        <taxon>Euteleostomi</taxon>
        <taxon>Actinopterygii</taxon>
        <taxon>Neopterygii</taxon>
        <taxon>Teleostei</taxon>
        <taxon>Ostariophysi</taxon>
        <taxon>Cypriniformes</taxon>
        <taxon>Cyprinidae</taxon>
        <taxon>Labeoninae</taxon>
        <taxon>Labeonini</taxon>
        <taxon>Cirrhinus</taxon>
    </lineage>
</organism>
<feature type="non-terminal residue" evidence="2">
    <location>
        <position position="117"/>
    </location>
</feature>
<protein>
    <submittedName>
        <fullName evidence="2">Uncharacterized protein</fullName>
    </submittedName>
</protein>
<accession>A0ABD0PL37</accession>
<dbReference type="Gene3D" id="2.60.40.10">
    <property type="entry name" value="Immunoglobulins"/>
    <property type="match status" value="1"/>
</dbReference>
<keyword evidence="1" id="KW-0812">Transmembrane</keyword>
<keyword evidence="3" id="KW-1185">Reference proteome</keyword>
<gene>
    <name evidence="2" type="ORF">M9458_030741</name>
</gene>
<dbReference type="AlphaFoldDB" id="A0ABD0PL37"/>
<sequence length="117" mass="12808">REGVQCVCIASGNPEPAIEFYLPDLNITINDSNNVFNYRTYSDGYTSTGIIKLQDKGERGNNGDTAVHVHCSISNMYGSETIRLELQQEKKFMMAVIVGTIGGVAVIAFIIAAVRYV</sequence>
<evidence type="ECO:0000256" key="1">
    <source>
        <dbReference type="SAM" id="Phobius"/>
    </source>
</evidence>